<protein>
    <submittedName>
        <fullName evidence="1">Uncharacterized protein</fullName>
    </submittedName>
</protein>
<evidence type="ECO:0000313" key="2">
    <source>
        <dbReference type="Proteomes" id="UP001218188"/>
    </source>
</evidence>
<dbReference type="AlphaFoldDB" id="A0AAD6X9U3"/>
<proteinExistence type="predicted"/>
<reference evidence="1" key="1">
    <citation type="submission" date="2023-03" db="EMBL/GenBank/DDBJ databases">
        <title>Massive genome expansion in bonnet fungi (Mycena s.s.) driven by repeated elements and novel gene families across ecological guilds.</title>
        <authorList>
            <consortium name="Lawrence Berkeley National Laboratory"/>
            <person name="Harder C.B."/>
            <person name="Miyauchi S."/>
            <person name="Viragh M."/>
            <person name="Kuo A."/>
            <person name="Thoen E."/>
            <person name="Andreopoulos B."/>
            <person name="Lu D."/>
            <person name="Skrede I."/>
            <person name="Drula E."/>
            <person name="Henrissat B."/>
            <person name="Morin E."/>
            <person name="Kohler A."/>
            <person name="Barry K."/>
            <person name="LaButti K."/>
            <person name="Morin E."/>
            <person name="Salamov A."/>
            <person name="Lipzen A."/>
            <person name="Mereny Z."/>
            <person name="Hegedus B."/>
            <person name="Baldrian P."/>
            <person name="Stursova M."/>
            <person name="Weitz H."/>
            <person name="Taylor A."/>
            <person name="Grigoriev I.V."/>
            <person name="Nagy L.G."/>
            <person name="Martin F."/>
            <person name="Kauserud H."/>
        </authorList>
    </citation>
    <scope>NUCLEOTIDE SEQUENCE</scope>
    <source>
        <strain evidence="1">CBHHK200</strain>
    </source>
</reference>
<sequence>MDATLPAPSDPFLPADLEREIFETACALHPNTIPNLLRVARRVLVWIEPLLYRVIRTDIDRMLPAVQRAMETKPPSFFKYVRHICLGSPSSWSAHQTLTLLRLCPRLESFAHMRPHGKPALGTLTEVHRWSGCLNDLFGNGAVDLTLPLFHRVTHMDVFEDLESPTHILKNRGLTTMPALTHLCLNRYVRVDIVRRLLNECAHLQILINMWTDPAYNRGKAEEIVARHYSAGVTDVRFVVVICRDYWSDWEVGAYGGVDFWAAADAFVARKRRGEIEATCAIIEEW</sequence>
<accession>A0AAD6X9U3</accession>
<keyword evidence="2" id="KW-1185">Reference proteome</keyword>
<evidence type="ECO:0000313" key="1">
    <source>
        <dbReference type="EMBL" id="KAJ7040685.1"/>
    </source>
</evidence>
<organism evidence="1 2">
    <name type="scientific">Mycena alexandri</name>
    <dbReference type="NCBI Taxonomy" id="1745969"/>
    <lineage>
        <taxon>Eukaryota</taxon>
        <taxon>Fungi</taxon>
        <taxon>Dikarya</taxon>
        <taxon>Basidiomycota</taxon>
        <taxon>Agaricomycotina</taxon>
        <taxon>Agaricomycetes</taxon>
        <taxon>Agaricomycetidae</taxon>
        <taxon>Agaricales</taxon>
        <taxon>Marasmiineae</taxon>
        <taxon>Mycenaceae</taxon>
        <taxon>Mycena</taxon>
    </lineage>
</organism>
<comment type="caution">
    <text evidence="1">The sequence shown here is derived from an EMBL/GenBank/DDBJ whole genome shotgun (WGS) entry which is preliminary data.</text>
</comment>
<gene>
    <name evidence="1" type="ORF">C8F04DRAFT_1081749</name>
</gene>
<dbReference type="Proteomes" id="UP001218188">
    <property type="component" value="Unassembled WGS sequence"/>
</dbReference>
<dbReference type="EMBL" id="JARJCM010000020">
    <property type="protein sequence ID" value="KAJ7040685.1"/>
    <property type="molecule type" value="Genomic_DNA"/>
</dbReference>
<name>A0AAD6X9U3_9AGAR</name>